<dbReference type="PANTHER" id="PTHR42783">
    <property type="entry name" value="GLUTAMATE SYNTHASE [NADPH] SMALL CHAIN"/>
    <property type="match status" value="1"/>
</dbReference>
<evidence type="ECO:0000313" key="2">
    <source>
        <dbReference type="EMBL" id="MDO1447540.1"/>
    </source>
</evidence>
<dbReference type="EMBL" id="JAUKPO010000007">
    <property type="protein sequence ID" value="MDO1447540.1"/>
    <property type="molecule type" value="Genomic_DNA"/>
</dbReference>
<dbReference type="InterPro" id="IPR030948">
    <property type="entry name" value="TAT_var_transloc_signal_dom"/>
</dbReference>
<dbReference type="PANTHER" id="PTHR42783:SF3">
    <property type="entry name" value="GLUTAMATE SYNTHASE [NADPH] SMALL CHAIN-RELATED"/>
    <property type="match status" value="1"/>
</dbReference>
<dbReference type="PROSITE" id="PS51379">
    <property type="entry name" value="4FE4S_FER_2"/>
    <property type="match status" value="3"/>
</dbReference>
<evidence type="ECO:0000313" key="3">
    <source>
        <dbReference type="Proteomes" id="UP001168528"/>
    </source>
</evidence>
<proteinExistence type="predicted"/>
<dbReference type="RefSeq" id="WP_302038344.1">
    <property type="nucleotide sequence ID" value="NZ_JAUKPO010000007.1"/>
</dbReference>
<dbReference type="NCBIfam" id="TIGR04519">
    <property type="entry name" value="MoCo_extend_TAT"/>
    <property type="match status" value="1"/>
</dbReference>
<evidence type="ECO:0000259" key="1">
    <source>
        <dbReference type="PROSITE" id="PS51379"/>
    </source>
</evidence>
<feature type="domain" description="4Fe-4S ferredoxin-type" evidence="1">
    <location>
        <begin position="864"/>
        <end position="895"/>
    </location>
</feature>
<dbReference type="CDD" id="cd10551">
    <property type="entry name" value="PsrB"/>
    <property type="match status" value="1"/>
</dbReference>
<sequence>MEDNNKTYWKGIEELSNNTDFVKSAQNEFPEYLSVKEKKKGKSNVPSDDITGTNRRDFLKMLGFGVTAVSLAACDAPVRKAIPYLNKPEEIDASIANYYASTYVDSSGDYSSVLVKTREGRPIKIEPNAMSSITPTGTSTRAQASLLDLYDQERLKGPWVKATNKLTTWEDVDGKISSQLQQGGAIRIVSSSIISPTTRKVIQEFISKYPTATHVVYDAVSYSGIIKANNASFGRAVIPSYNFANADIIVGISADFLGSWPNSTENSYQYGQTRKVGQNKKQMSRHYQFETILSLTGANADYRSPIKPSQEGLVVAALYNRIARQTGGSAVNTPDLKIAYLEEAAKDLLAAKGKAVVVSGSNDVNVQTMVNAINNLLGAYGPVIDLNTPVNLKQGDDSAMANFVQEVKNGQVAAVIFYDANPVYNYPAGKEFATNLQKVKLKVSFASSLDETAALCDYVCPNHNYLEAWNDAEPKRGFYSLGQPTISPVFKTRAAQESLLTWSGNPQDYYTYLRNNWRQTIFPSASGFNSFDDFWNKSLHDGVFETRSAAPVNVAIPSIQEVPSSNAAPASTGSAVSFSGDVNAAASAIGSTYKAANQTVELCIYEKTGLGNGEQANNPLLQEFPDPISRACWGNYVAIPQSMANSMELEQDEIVRVDIQGKQPLELPVLIQPGQADGTIAIAVGYGREIAGKAGKNVGKNAYPFIQYNGTTLSYTQPSVKLTKTGEKHQIAQVQTHHTIMARPIVQEANLKEYQANPAAGRYAPKIATAEGPKKPGEISIWDEHSYTNHSWGMVIDLNSCIGCGACVVSCNVENNIPVVGRQEVINRREMHWLRIDRYYSSDADPEDKSISGYKNLEQASANPEVVFQPMLCQQCGNAPCETVCPVIATAHSSEGLNMMAYNRCIGTRYCANNCPYKVRRFNWFKYNNNEEFDYHMNNDLGKMVLNPDVTVRSRGVMEKCTFCVQRIQLGKLEAKKQRRRPVDGEIVTACASVCPTNAIVFGDLLDPESRVAKIRQAEYEKRAFEVLNEINTKPQISYLTKIRNKEVSNKQA</sequence>
<feature type="domain" description="4Fe-4S ferredoxin-type" evidence="1">
    <location>
        <begin position="896"/>
        <end position="925"/>
    </location>
</feature>
<name>A0ABT8R616_9BACT</name>
<dbReference type="InterPro" id="IPR006311">
    <property type="entry name" value="TAT_signal"/>
</dbReference>
<dbReference type="Gene3D" id="3.40.228.10">
    <property type="entry name" value="Dimethylsulfoxide Reductase, domain 2"/>
    <property type="match status" value="1"/>
</dbReference>
<dbReference type="Gene3D" id="3.30.2070.10">
    <property type="entry name" value="Formate dehydrogenase/DMSO reductase"/>
    <property type="match status" value="1"/>
</dbReference>
<accession>A0ABT8R616</accession>
<dbReference type="Pfam" id="PF12838">
    <property type="entry name" value="Fer4_7"/>
    <property type="match status" value="2"/>
</dbReference>
<feature type="domain" description="4Fe-4S ferredoxin-type" evidence="1">
    <location>
        <begin position="792"/>
        <end position="822"/>
    </location>
</feature>
<gene>
    <name evidence="2" type="ORF">Q0590_14825</name>
</gene>
<dbReference type="Proteomes" id="UP001168528">
    <property type="component" value="Unassembled WGS sequence"/>
</dbReference>
<dbReference type="Gene3D" id="3.40.50.740">
    <property type="match status" value="1"/>
</dbReference>
<dbReference type="PROSITE" id="PS51318">
    <property type="entry name" value="TAT"/>
    <property type="match status" value="1"/>
</dbReference>
<comment type="caution">
    <text evidence="2">The sequence shown here is derived from an EMBL/GenBank/DDBJ whole genome shotgun (WGS) entry which is preliminary data.</text>
</comment>
<dbReference type="SUPFAM" id="SSF53706">
    <property type="entry name" value="Formate dehydrogenase/DMSO reductase, domains 1-3"/>
    <property type="match status" value="1"/>
</dbReference>
<reference evidence="2" key="1">
    <citation type="submission" date="2023-07" db="EMBL/GenBank/DDBJ databases">
        <title>The genome sequence of Rhodocytophaga aerolata KACC 12507.</title>
        <authorList>
            <person name="Zhang X."/>
        </authorList>
    </citation>
    <scope>NUCLEOTIDE SEQUENCE</scope>
    <source>
        <strain evidence="2">KACC 12507</strain>
    </source>
</reference>
<organism evidence="2 3">
    <name type="scientific">Rhodocytophaga aerolata</name>
    <dbReference type="NCBI Taxonomy" id="455078"/>
    <lineage>
        <taxon>Bacteria</taxon>
        <taxon>Pseudomonadati</taxon>
        <taxon>Bacteroidota</taxon>
        <taxon>Cytophagia</taxon>
        <taxon>Cytophagales</taxon>
        <taxon>Rhodocytophagaceae</taxon>
        <taxon>Rhodocytophaga</taxon>
    </lineage>
</organism>
<dbReference type="SUPFAM" id="SSF54862">
    <property type="entry name" value="4Fe-4S ferredoxins"/>
    <property type="match status" value="1"/>
</dbReference>
<dbReference type="InterPro" id="IPR017896">
    <property type="entry name" value="4Fe4S_Fe-S-bd"/>
</dbReference>
<dbReference type="CDD" id="cd02784">
    <property type="entry name" value="MopB_CT_PHLH"/>
    <property type="match status" value="1"/>
</dbReference>
<dbReference type="Gene3D" id="3.30.70.20">
    <property type="match status" value="2"/>
</dbReference>
<protein>
    <submittedName>
        <fullName evidence="2">TAT-variant-translocated molybdopterin oxidoreductase</fullName>
    </submittedName>
</protein>
<keyword evidence="3" id="KW-1185">Reference proteome</keyword>